<accession>A0A7J5BUL4</accession>
<dbReference type="AlphaFoldDB" id="A0A7J5BUL4"/>
<comment type="caution">
    <text evidence="2">The sequence shown here is derived from an EMBL/GenBank/DDBJ whole genome shotgun (WGS) entry which is preliminary data.</text>
</comment>
<sequence length="286" mass="30650">MRESGRNARVSFTQVHPGGVVPDPIARAARRGAFECFAAESVVLLGGGAALLLQLAHPAIGTAVARHSRVRSDPLARLFGTLEFLTAEAFGDDDDRARVRRRVAAAHRPVHGDEPAAGGAYRADDPELQRWVAATLYVAGRAAHTRAFGELPADRAAAVLAGFGGAATALGMPAAMWPSDEATFRRVWRAGLASLRVTDEARAIGLGLFDGTGVPWPLRPLLPVLRAVSIDLLPAEARAAYGVRHRRRDRFAAELVWALVVPAYRLAPAVLRRLPARVLLARLRLA</sequence>
<organism evidence="2 3">
    <name type="scientific">Pseudoclavibacter chungangensis</name>
    <dbReference type="NCBI Taxonomy" id="587635"/>
    <lineage>
        <taxon>Bacteria</taxon>
        <taxon>Bacillati</taxon>
        <taxon>Actinomycetota</taxon>
        <taxon>Actinomycetes</taxon>
        <taxon>Micrococcales</taxon>
        <taxon>Microbacteriaceae</taxon>
        <taxon>Pseudoclavibacter</taxon>
    </lineage>
</organism>
<dbReference type="InterPro" id="IPR018713">
    <property type="entry name" value="MPAB/Lcp_cat_dom"/>
</dbReference>
<evidence type="ECO:0000313" key="3">
    <source>
        <dbReference type="Proteomes" id="UP000467240"/>
    </source>
</evidence>
<name>A0A7J5BUL4_9MICO</name>
<protein>
    <submittedName>
        <fullName evidence="2">DUF2236 domain-containing protein</fullName>
    </submittedName>
</protein>
<gene>
    <name evidence="2" type="ORF">F8O01_07035</name>
</gene>
<dbReference type="EMBL" id="WBJZ01000007">
    <property type="protein sequence ID" value="KAB1658012.1"/>
    <property type="molecule type" value="Genomic_DNA"/>
</dbReference>
<reference evidence="2 3" key="1">
    <citation type="submission" date="2019-09" db="EMBL/GenBank/DDBJ databases">
        <title>Phylogeny of genus Pseudoclavibacter and closely related genus.</title>
        <authorList>
            <person name="Li Y."/>
        </authorList>
    </citation>
    <scope>NUCLEOTIDE SEQUENCE [LARGE SCALE GENOMIC DNA]</scope>
    <source>
        <strain evidence="2 3">DSM 23821</strain>
    </source>
</reference>
<dbReference type="Pfam" id="PF09995">
    <property type="entry name" value="MPAB_Lcp_cat"/>
    <property type="match status" value="1"/>
</dbReference>
<evidence type="ECO:0000259" key="1">
    <source>
        <dbReference type="Pfam" id="PF09995"/>
    </source>
</evidence>
<keyword evidence="3" id="KW-1185">Reference proteome</keyword>
<feature type="domain" description="ER-bound oxygenase mpaB/mpaB'/Rubber oxygenase catalytic" evidence="1">
    <location>
        <begin position="37"/>
        <end position="259"/>
    </location>
</feature>
<dbReference type="Proteomes" id="UP000467240">
    <property type="component" value="Unassembled WGS sequence"/>
</dbReference>
<dbReference type="PANTHER" id="PTHR36151">
    <property type="entry name" value="BLR2777 PROTEIN"/>
    <property type="match status" value="1"/>
</dbReference>
<evidence type="ECO:0000313" key="2">
    <source>
        <dbReference type="EMBL" id="KAB1658012.1"/>
    </source>
</evidence>
<dbReference type="PANTHER" id="PTHR36151:SF3">
    <property type="entry name" value="ER-BOUND OXYGENASE MPAB_MPAB'_RUBBER OXYGENASE CATALYTIC DOMAIN-CONTAINING PROTEIN"/>
    <property type="match status" value="1"/>
</dbReference>
<dbReference type="OrthoDB" id="3422701at2"/>
<dbReference type="GO" id="GO:0016491">
    <property type="term" value="F:oxidoreductase activity"/>
    <property type="evidence" value="ECO:0007669"/>
    <property type="project" value="InterPro"/>
</dbReference>
<proteinExistence type="predicted"/>